<dbReference type="InterPro" id="IPR055344">
    <property type="entry name" value="SecD_SecF_C_bact"/>
</dbReference>
<feature type="domain" description="SecDF P1 head subdomain" evidence="12">
    <location>
        <begin position="132"/>
        <end position="227"/>
    </location>
</feature>
<dbReference type="Gene3D" id="1.20.1640.10">
    <property type="entry name" value="Multidrug efflux transporter AcrB transmembrane domain"/>
    <property type="match status" value="1"/>
</dbReference>
<evidence type="ECO:0000256" key="6">
    <source>
        <dbReference type="ARBA" id="ARBA00022989"/>
    </source>
</evidence>
<keyword evidence="6 9" id="KW-1133">Transmembrane helix</keyword>
<evidence type="ECO:0000259" key="11">
    <source>
        <dbReference type="Pfam" id="PF21760"/>
    </source>
</evidence>
<dbReference type="EMBL" id="CP033169">
    <property type="protein sequence ID" value="AYO30753.1"/>
    <property type="molecule type" value="Genomic_DNA"/>
</dbReference>
<keyword evidence="2 9" id="KW-0813">Transport</keyword>
<feature type="transmembrane region" description="Helical" evidence="9">
    <location>
        <begin position="344"/>
        <end position="366"/>
    </location>
</feature>
<dbReference type="InterPro" id="IPR054384">
    <property type="entry name" value="SecDF_P1_head"/>
</dbReference>
<dbReference type="Gene3D" id="3.30.70.3220">
    <property type="match status" value="1"/>
</dbReference>
<evidence type="ECO:0000256" key="1">
    <source>
        <dbReference type="ARBA" id="ARBA00004651"/>
    </source>
</evidence>
<dbReference type="Pfam" id="PF21760">
    <property type="entry name" value="SecD_1st"/>
    <property type="match status" value="1"/>
</dbReference>
<evidence type="ECO:0000313" key="13">
    <source>
        <dbReference type="EMBL" id="AYO30753.1"/>
    </source>
</evidence>
<dbReference type="PANTHER" id="PTHR30081:SF1">
    <property type="entry name" value="PROTEIN TRANSLOCASE SUBUNIT SECD"/>
    <property type="match status" value="1"/>
</dbReference>
<proteinExistence type="inferred from homology"/>
<dbReference type="GO" id="GO:0065002">
    <property type="term" value="P:intracellular protein transmembrane transport"/>
    <property type="evidence" value="ECO:0007669"/>
    <property type="project" value="UniProtKB-UniRule"/>
</dbReference>
<comment type="subunit">
    <text evidence="9">Forms a complex with SecF. Part of the essential Sec protein translocation apparatus which comprises SecA, SecYEG and auxiliary proteins SecDF. Other proteins may also be involved.</text>
</comment>
<comment type="similarity">
    <text evidence="9">Belongs to the SecD/SecF family. SecD subfamily.</text>
</comment>
<keyword evidence="7 9" id="KW-0811">Translocation</keyword>
<dbReference type="InterPro" id="IPR048631">
    <property type="entry name" value="SecD_1st"/>
</dbReference>
<evidence type="ECO:0000313" key="14">
    <source>
        <dbReference type="Proteomes" id="UP000280960"/>
    </source>
</evidence>
<feature type="transmembrane region" description="Helical" evidence="9">
    <location>
        <begin position="302"/>
        <end position="323"/>
    </location>
</feature>
<accession>A0A3G2R5L6</accession>
<keyword evidence="5 9" id="KW-0653">Protein transport</keyword>
<evidence type="ECO:0000256" key="9">
    <source>
        <dbReference type="HAMAP-Rule" id="MF_01463"/>
    </source>
</evidence>
<dbReference type="GO" id="GO:0015450">
    <property type="term" value="F:protein-transporting ATPase activity"/>
    <property type="evidence" value="ECO:0007669"/>
    <property type="project" value="InterPro"/>
</dbReference>
<keyword evidence="3 9" id="KW-1003">Cell membrane</keyword>
<keyword evidence="14" id="KW-1185">Reference proteome</keyword>
<dbReference type="PANTHER" id="PTHR30081">
    <property type="entry name" value="PROTEIN-EXPORT MEMBRANE PROTEIN SEC"/>
    <property type="match status" value="1"/>
</dbReference>
<evidence type="ECO:0000256" key="5">
    <source>
        <dbReference type="ARBA" id="ARBA00022927"/>
    </source>
</evidence>
<dbReference type="GO" id="GO:0005886">
    <property type="term" value="C:plasma membrane"/>
    <property type="evidence" value="ECO:0007669"/>
    <property type="project" value="UniProtKB-SubCell"/>
</dbReference>
<feature type="transmembrane region" description="Helical" evidence="9">
    <location>
        <begin position="252"/>
        <end position="270"/>
    </location>
</feature>
<reference evidence="13 14" key="1">
    <citation type="submission" date="2018-10" db="EMBL/GenBank/DDBJ databases">
        <authorList>
            <person name="Zhang X."/>
        </authorList>
    </citation>
    <scope>NUCLEOTIDE SEQUENCE [LARGE SCALE GENOMIC DNA]</scope>
    <source>
        <strain evidence="13 14">SK-G1</strain>
    </source>
</reference>
<evidence type="ECO:0000256" key="3">
    <source>
        <dbReference type="ARBA" id="ARBA00022475"/>
    </source>
</evidence>
<feature type="transmembrane region" description="Helical" evidence="9">
    <location>
        <begin position="277"/>
        <end position="296"/>
    </location>
</feature>
<keyword evidence="8 9" id="KW-0472">Membrane</keyword>
<dbReference type="InterPro" id="IPR005791">
    <property type="entry name" value="SecD"/>
</dbReference>
<dbReference type="GO" id="GO:0006605">
    <property type="term" value="P:protein targeting"/>
    <property type="evidence" value="ECO:0007669"/>
    <property type="project" value="UniProtKB-UniRule"/>
</dbReference>
<protein>
    <recommendedName>
        <fullName evidence="9">Protein translocase subunit SecD</fullName>
    </recommendedName>
</protein>
<dbReference type="InterPro" id="IPR048634">
    <property type="entry name" value="SecD_SecF_C"/>
</dbReference>
<feature type="transmembrane region" description="Helical" evidence="9">
    <location>
        <begin position="12"/>
        <end position="34"/>
    </location>
</feature>
<comment type="subcellular location">
    <subcellularLocation>
        <location evidence="1 9">Cell membrane</location>
        <topology evidence="1 9">Multi-pass membrane protein</topology>
    </subcellularLocation>
</comment>
<keyword evidence="4 9" id="KW-0812">Transmembrane</keyword>
<evidence type="ECO:0000256" key="7">
    <source>
        <dbReference type="ARBA" id="ARBA00023010"/>
    </source>
</evidence>
<feature type="transmembrane region" description="Helical" evidence="9">
    <location>
        <begin position="372"/>
        <end position="400"/>
    </location>
</feature>
<evidence type="ECO:0000256" key="8">
    <source>
        <dbReference type="ARBA" id="ARBA00023136"/>
    </source>
</evidence>
<dbReference type="AlphaFoldDB" id="A0A3G2R5L6"/>
<dbReference type="InterPro" id="IPR001036">
    <property type="entry name" value="Acrflvin-R"/>
</dbReference>
<comment type="function">
    <text evidence="9">Part of the Sec protein translocase complex. Interacts with the SecYEG preprotein conducting channel. SecDF uses the proton motive force (PMF) to complete protein translocation after the ATP-dependent function of SecA.</text>
</comment>
<sequence length="413" mass="43856">MDLKTKSILKIVAAVILAAFLAYSLLVGFQVAGYKVVPIKKAIKLGLDLQGGVSVLLEAKPKPGEAVTNEKMNGAVEVIRGRVDQLGVAEPLITRQGDIRIRVELPGVKDSQKALDIIGKTASLEFVGPDGKVILTGDDVRDAKAVYGNKSEPMVSLKLDSKGAKKFADATSKFLHQQIAIKLDNQVISAPTVQDVITGGEAVITGLPSIDKAGELATLIRAGALPVDLEQRQVMAIGPTLGADSLSKSIRAGEIGVIVVLLFMLFYYRIPGLVADFALLVYVMLVLIIFTAIGATLTLPGIAGFILSIGMAVDANVLIFERLKEELRNGKTLRAAIDAGFHRALNTIIDSNVTTIIAGVVLLYFGSGPIKGFAVTLIIGILTSMFTAITVTRVILVNLINAKLFTNKKLYGV</sequence>
<gene>
    <name evidence="9 13" type="primary">secD</name>
    <name evidence="13" type="ORF">D2962_09120</name>
</gene>
<dbReference type="Pfam" id="PF02355">
    <property type="entry name" value="SecD_SecF_C"/>
    <property type="match status" value="1"/>
</dbReference>
<evidence type="ECO:0000256" key="4">
    <source>
        <dbReference type="ARBA" id="ARBA00022692"/>
    </source>
</evidence>
<evidence type="ECO:0000259" key="10">
    <source>
        <dbReference type="Pfam" id="PF02355"/>
    </source>
</evidence>
<dbReference type="Proteomes" id="UP000280960">
    <property type="component" value="Chromosome"/>
</dbReference>
<organism evidence="13 14">
    <name type="scientific">Biomaibacter acetigenes</name>
    <dbReference type="NCBI Taxonomy" id="2316383"/>
    <lineage>
        <taxon>Bacteria</taxon>
        <taxon>Bacillati</taxon>
        <taxon>Bacillota</taxon>
        <taxon>Clostridia</taxon>
        <taxon>Thermosediminibacterales</taxon>
        <taxon>Tepidanaerobacteraceae</taxon>
        <taxon>Biomaibacter</taxon>
    </lineage>
</organism>
<feature type="domain" description="Protein export membrane protein SecD/SecF C-terminal" evidence="10">
    <location>
        <begin position="228"/>
        <end position="400"/>
    </location>
</feature>
<dbReference type="NCBIfam" id="TIGR01129">
    <property type="entry name" value="secD"/>
    <property type="match status" value="1"/>
</dbReference>
<dbReference type="FunFam" id="1.20.1640.10:FF:000004">
    <property type="entry name" value="Protein translocase subunit SecD"/>
    <property type="match status" value="1"/>
</dbReference>
<dbReference type="PRINTS" id="PR00702">
    <property type="entry name" value="ACRIFLAVINRP"/>
</dbReference>
<dbReference type="KEGG" id="bacg:D2962_09120"/>
<name>A0A3G2R5L6_9FIRM</name>
<dbReference type="SUPFAM" id="SSF82866">
    <property type="entry name" value="Multidrug efflux transporter AcrB transmembrane domain"/>
    <property type="match status" value="1"/>
</dbReference>
<dbReference type="NCBIfam" id="TIGR00916">
    <property type="entry name" value="2A0604s01"/>
    <property type="match status" value="1"/>
</dbReference>
<dbReference type="HAMAP" id="MF_01463_B">
    <property type="entry name" value="SecD_B"/>
    <property type="match status" value="1"/>
</dbReference>
<evidence type="ECO:0000259" key="12">
    <source>
        <dbReference type="Pfam" id="PF22599"/>
    </source>
</evidence>
<evidence type="ECO:0000256" key="2">
    <source>
        <dbReference type="ARBA" id="ARBA00022448"/>
    </source>
</evidence>
<dbReference type="RefSeq" id="WP_122014791.1">
    <property type="nucleotide sequence ID" value="NZ_CP033169.1"/>
</dbReference>
<dbReference type="GO" id="GO:0043952">
    <property type="term" value="P:protein transport by the Sec complex"/>
    <property type="evidence" value="ECO:0007669"/>
    <property type="project" value="UniProtKB-UniRule"/>
</dbReference>
<feature type="domain" description="Protein translocase subunit SecDF P1" evidence="11">
    <location>
        <begin position="72"/>
        <end position="129"/>
    </location>
</feature>
<dbReference type="Pfam" id="PF22599">
    <property type="entry name" value="SecDF_P1_head"/>
    <property type="match status" value="1"/>
</dbReference>
<dbReference type="InterPro" id="IPR022813">
    <property type="entry name" value="SecD/SecF_arch_bac"/>
</dbReference>